<protein>
    <recommendedName>
        <fullName evidence="2">ribonuclease T1</fullName>
        <ecNumber evidence="2">4.6.1.24</ecNumber>
    </recommendedName>
</protein>
<keyword evidence="6" id="KW-1015">Disulfide bond</keyword>
<dbReference type="PANTHER" id="PTHR42104:SF1">
    <property type="entry name" value="EXTRACELLULAR GUANYL-SPECIFIC RIBONUCLEASE RNTA (AFU_ORTHOLOGUE AFUA_4G03230)"/>
    <property type="match status" value="1"/>
</dbReference>
<name>A0A136IJA9_9PEZI</name>
<dbReference type="CDD" id="cd00606">
    <property type="entry name" value="fungal_RNase"/>
    <property type="match status" value="1"/>
</dbReference>
<accession>A0A136IJA9</accession>
<feature type="chain" id="PRO_5007292711" description="ribonuclease T1" evidence="9">
    <location>
        <begin position="29"/>
        <end position="173"/>
    </location>
</feature>
<keyword evidence="5" id="KW-0378">Hydrolase</keyword>
<dbReference type="GO" id="GO:0046589">
    <property type="term" value="F:ribonuclease T1 activity"/>
    <property type="evidence" value="ECO:0007669"/>
    <property type="project" value="UniProtKB-EC"/>
</dbReference>
<evidence type="ECO:0000256" key="5">
    <source>
        <dbReference type="ARBA" id="ARBA00022801"/>
    </source>
</evidence>
<dbReference type="Proteomes" id="UP000070501">
    <property type="component" value="Unassembled WGS sequence"/>
</dbReference>
<evidence type="ECO:0000256" key="9">
    <source>
        <dbReference type="SAM" id="SignalP"/>
    </source>
</evidence>
<keyword evidence="9" id="KW-0732">Signal</keyword>
<organism evidence="10 11">
    <name type="scientific">Microdochium bolleyi</name>
    <dbReference type="NCBI Taxonomy" id="196109"/>
    <lineage>
        <taxon>Eukaryota</taxon>
        <taxon>Fungi</taxon>
        <taxon>Dikarya</taxon>
        <taxon>Ascomycota</taxon>
        <taxon>Pezizomycotina</taxon>
        <taxon>Sordariomycetes</taxon>
        <taxon>Xylariomycetidae</taxon>
        <taxon>Xylariales</taxon>
        <taxon>Microdochiaceae</taxon>
        <taxon>Microdochium</taxon>
    </lineage>
</organism>
<dbReference type="Pfam" id="PF00545">
    <property type="entry name" value="Ribonuclease"/>
    <property type="match status" value="1"/>
</dbReference>
<proteinExistence type="inferred from homology"/>
<evidence type="ECO:0000256" key="6">
    <source>
        <dbReference type="ARBA" id="ARBA00023157"/>
    </source>
</evidence>
<keyword evidence="4" id="KW-0255">Endonuclease</keyword>
<dbReference type="PANTHER" id="PTHR42104">
    <property type="entry name" value="EXTRACELLULAR GUANYL-SPECIFIC RIBONUCLEASE RNTA (AFU_ORTHOLOGUE AFUA_4G03230)"/>
    <property type="match status" value="1"/>
</dbReference>
<dbReference type="OrthoDB" id="5425539at2759"/>
<dbReference type="InParanoid" id="A0A136IJA9"/>
<evidence type="ECO:0000313" key="11">
    <source>
        <dbReference type="Proteomes" id="UP000070501"/>
    </source>
</evidence>
<dbReference type="InterPro" id="IPR016191">
    <property type="entry name" value="Ribonuclease/ribotoxin"/>
</dbReference>
<reference evidence="11" key="1">
    <citation type="submission" date="2016-02" db="EMBL/GenBank/DDBJ databases">
        <title>Draft genome sequence of Microdochium bolleyi, a fungal endophyte of beachgrass.</title>
        <authorList>
            <consortium name="DOE Joint Genome Institute"/>
            <person name="David A.S."/>
            <person name="May G."/>
            <person name="Haridas S."/>
            <person name="Lim J."/>
            <person name="Wang M."/>
            <person name="Labutti K."/>
            <person name="Lipzen A."/>
            <person name="Barry K."/>
            <person name="Grigoriev I.V."/>
        </authorList>
    </citation>
    <scope>NUCLEOTIDE SEQUENCE [LARGE SCALE GENOMIC DNA]</scope>
    <source>
        <strain evidence="11">J235TASD1</strain>
    </source>
</reference>
<gene>
    <name evidence="10" type="ORF">Micbo1qcDRAFT_169678</name>
</gene>
<keyword evidence="7" id="KW-0456">Lyase</keyword>
<evidence type="ECO:0000256" key="4">
    <source>
        <dbReference type="ARBA" id="ARBA00022759"/>
    </source>
</evidence>
<keyword evidence="3" id="KW-0540">Nuclease</keyword>
<evidence type="ECO:0000256" key="2">
    <source>
        <dbReference type="ARBA" id="ARBA00012549"/>
    </source>
</evidence>
<evidence type="ECO:0000256" key="1">
    <source>
        <dbReference type="ARBA" id="ARBA00009006"/>
    </source>
</evidence>
<dbReference type="GO" id="GO:0003723">
    <property type="term" value="F:RNA binding"/>
    <property type="evidence" value="ECO:0007669"/>
    <property type="project" value="InterPro"/>
</dbReference>
<dbReference type="InterPro" id="IPR000026">
    <property type="entry name" value="N1-like"/>
</dbReference>
<feature type="signal peptide" evidence="9">
    <location>
        <begin position="1"/>
        <end position="28"/>
    </location>
</feature>
<sequence length="173" mass="17492">MRVTGFLTALLASATAITAAALPAEAQAHHLQARASGATCGSVSYSAAAITAAGQRACQNYKNNNTPGNYPHTFNNREGFVFATAGPYIEFPILKSGSLYDGGAPGPDRVIVNRNSCAQAGAITHTGANGNAFLMCKEDKSSTSPNSAFRGGLPSLGQSSAGAAMAVLVAAVL</sequence>
<comment type="catalytic activity">
    <reaction evidence="8">
        <text>[RNA] containing guanosine + H2O = an [RNA fragment]-3'-guanosine-3'-phosphate + a 5'-hydroxy-ribonucleotide-3'-[RNA fragment].</text>
        <dbReference type="EC" id="4.6.1.24"/>
    </reaction>
</comment>
<dbReference type="Gene3D" id="3.10.450.30">
    <property type="entry name" value="Microbial ribonucleases"/>
    <property type="match status" value="1"/>
</dbReference>
<dbReference type="GO" id="GO:0016787">
    <property type="term" value="F:hydrolase activity"/>
    <property type="evidence" value="ECO:0007669"/>
    <property type="project" value="UniProtKB-KW"/>
</dbReference>
<dbReference type="SUPFAM" id="SSF53933">
    <property type="entry name" value="Microbial ribonucleases"/>
    <property type="match status" value="1"/>
</dbReference>
<evidence type="ECO:0000256" key="8">
    <source>
        <dbReference type="ARBA" id="ARBA00034015"/>
    </source>
</evidence>
<evidence type="ECO:0000313" key="10">
    <source>
        <dbReference type="EMBL" id="KXJ85060.1"/>
    </source>
</evidence>
<dbReference type="EMBL" id="KQ964298">
    <property type="protein sequence ID" value="KXJ85060.1"/>
    <property type="molecule type" value="Genomic_DNA"/>
</dbReference>
<dbReference type="AlphaFoldDB" id="A0A136IJA9"/>
<evidence type="ECO:0000256" key="3">
    <source>
        <dbReference type="ARBA" id="ARBA00022722"/>
    </source>
</evidence>
<comment type="similarity">
    <text evidence="1">Belongs to the ribonuclease N1/T1 family.</text>
</comment>
<dbReference type="EC" id="4.6.1.24" evidence="2"/>
<evidence type="ECO:0000256" key="7">
    <source>
        <dbReference type="ARBA" id="ARBA00023239"/>
    </source>
</evidence>
<keyword evidence="11" id="KW-1185">Reference proteome</keyword>